<organism evidence="2 3">
    <name type="scientific">Alectoria fallacina</name>
    <dbReference type="NCBI Taxonomy" id="1903189"/>
    <lineage>
        <taxon>Eukaryota</taxon>
        <taxon>Fungi</taxon>
        <taxon>Dikarya</taxon>
        <taxon>Ascomycota</taxon>
        <taxon>Pezizomycotina</taxon>
        <taxon>Lecanoromycetes</taxon>
        <taxon>OSLEUM clade</taxon>
        <taxon>Lecanoromycetidae</taxon>
        <taxon>Lecanorales</taxon>
        <taxon>Lecanorineae</taxon>
        <taxon>Parmeliaceae</taxon>
        <taxon>Alectoria</taxon>
    </lineage>
</organism>
<name>A0A8H3EFX0_9LECA</name>
<proteinExistence type="predicted"/>
<accession>A0A8H3EFX0</accession>
<keyword evidence="3" id="KW-1185">Reference proteome</keyword>
<protein>
    <submittedName>
        <fullName evidence="2">Uncharacterized protein</fullName>
    </submittedName>
</protein>
<reference evidence="2" key="1">
    <citation type="submission" date="2021-03" db="EMBL/GenBank/DDBJ databases">
        <authorList>
            <person name="Tagirdzhanova G."/>
        </authorList>
    </citation>
    <scope>NUCLEOTIDE SEQUENCE</scope>
</reference>
<gene>
    <name evidence="2" type="ORF">ALECFALPRED_008577</name>
</gene>
<dbReference type="Proteomes" id="UP000664203">
    <property type="component" value="Unassembled WGS sequence"/>
</dbReference>
<sequence>MKSHHLAPAYSTAPPVHNIPTTNPAAPIAQALAFASPVAFGAAPALLEDDVIVAPMLPATMAGLAPPPVAMPVVGDELGEVGDEVEDTLAEE</sequence>
<dbReference type="EMBL" id="CAJPDR010000006">
    <property type="protein sequence ID" value="CAF9904484.1"/>
    <property type="molecule type" value="Genomic_DNA"/>
</dbReference>
<dbReference type="AlphaFoldDB" id="A0A8H3EFX0"/>
<evidence type="ECO:0000256" key="1">
    <source>
        <dbReference type="SAM" id="MobiDB-lite"/>
    </source>
</evidence>
<dbReference type="OrthoDB" id="10596159at2759"/>
<evidence type="ECO:0000313" key="2">
    <source>
        <dbReference type="EMBL" id="CAF9904484.1"/>
    </source>
</evidence>
<comment type="caution">
    <text evidence="2">The sequence shown here is derived from an EMBL/GenBank/DDBJ whole genome shotgun (WGS) entry which is preliminary data.</text>
</comment>
<evidence type="ECO:0000313" key="3">
    <source>
        <dbReference type="Proteomes" id="UP000664203"/>
    </source>
</evidence>
<feature type="region of interest" description="Disordered" evidence="1">
    <location>
        <begin position="1"/>
        <end position="22"/>
    </location>
</feature>